<dbReference type="InterPro" id="IPR023395">
    <property type="entry name" value="MCP_dom_sf"/>
</dbReference>
<dbReference type="GO" id="GO:0005743">
    <property type="term" value="C:mitochondrial inner membrane"/>
    <property type="evidence" value="ECO:0007669"/>
    <property type="project" value="UniProtKB-SubCell"/>
</dbReference>
<comment type="catalytic activity">
    <reaction evidence="18">
        <text>L-ornithine(in) + L-arginine(out) = L-ornithine(out) + L-arginine(in)</text>
        <dbReference type="Rhea" id="RHEA:34991"/>
        <dbReference type="ChEBI" id="CHEBI:32682"/>
        <dbReference type="ChEBI" id="CHEBI:46911"/>
    </reaction>
</comment>
<keyword evidence="4 25" id="KW-0812">Transmembrane</keyword>
<evidence type="ECO:0000256" key="1">
    <source>
        <dbReference type="ARBA" id="ARBA00004448"/>
    </source>
</evidence>
<keyword evidence="10 25" id="KW-0472">Membrane</keyword>
<evidence type="ECO:0000256" key="2">
    <source>
        <dbReference type="ARBA" id="ARBA00006375"/>
    </source>
</evidence>
<evidence type="ECO:0000256" key="9">
    <source>
        <dbReference type="ARBA" id="ARBA00023128"/>
    </source>
</evidence>
<evidence type="ECO:0000256" key="11">
    <source>
        <dbReference type="ARBA" id="ARBA00034422"/>
    </source>
</evidence>
<feature type="repeat" description="Solcar" evidence="25">
    <location>
        <begin position="90"/>
        <end position="184"/>
    </location>
</feature>
<keyword evidence="3 26" id="KW-0813">Transport</keyword>
<comment type="catalytic activity">
    <reaction evidence="14">
        <text>L-lysine(out) + L-arginine(in) = L-lysine(in) + L-arginine(out)</text>
        <dbReference type="Rhea" id="RHEA:70827"/>
        <dbReference type="ChEBI" id="CHEBI:32551"/>
        <dbReference type="ChEBI" id="CHEBI:32682"/>
    </reaction>
</comment>
<dbReference type="PANTHER" id="PTHR45624:SF61">
    <property type="entry name" value="MITOCHONDRIAL BASIC AMINO ACIDS TRANSPORTER"/>
    <property type="match status" value="1"/>
</dbReference>
<organism evidence="27 28">
    <name type="scientific">Branchiostoma belcheri</name>
    <name type="common">Amphioxus</name>
    <dbReference type="NCBI Taxonomy" id="7741"/>
    <lineage>
        <taxon>Eukaryota</taxon>
        <taxon>Metazoa</taxon>
        <taxon>Chordata</taxon>
        <taxon>Cephalochordata</taxon>
        <taxon>Leptocardii</taxon>
        <taxon>Amphioxiformes</taxon>
        <taxon>Branchiostomatidae</taxon>
        <taxon>Branchiostoma</taxon>
    </lineage>
</organism>
<evidence type="ECO:0000256" key="19">
    <source>
        <dbReference type="ARBA" id="ARBA00052673"/>
    </source>
</evidence>
<dbReference type="Gene3D" id="1.50.40.10">
    <property type="entry name" value="Mitochondrial carrier domain"/>
    <property type="match status" value="2"/>
</dbReference>
<gene>
    <name evidence="28" type="primary">LOC109474931</name>
</gene>
<dbReference type="SUPFAM" id="SSF103506">
    <property type="entry name" value="Mitochondrial carrier"/>
    <property type="match status" value="1"/>
</dbReference>
<dbReference type="InterPro" id="IPR018108">
    <property type="entry name" value="MCP_transmembrane"/>
</dbReference>
<dbReference type="AlphaFoldDB" id="A0A6P4YND6"/>
<evidence type="ECO:0000256" key="7">
    <source>
        <dbReference type="ARBA" id="ARBA00022970"/>
    </source>
</evidence>
<evidence type="ECO:0000256" key="4">
    <source>
        <dbReference type="ARBA" id="ARBA00022692"/>
    </source>
</evidence>
<reference evidence="28" key="1">
    <citation type="submission" date="2025-08" db="UniProtKB">
        <authorList>
            <consortium name="RefSeq"/>
        </authorList>
    </citation>
    <scope>IDENTIFICATION</scope>
    <source>
        <tissue evidence="28">Gonad</tissue>
    </source>
</reference>
<evidence type="ECO:0000256" key="18">
    <source>
        <dbReference type="ARBA" id="ARBA00051921"/>
    </source>
</evidence>
<evidence type="ECO:0000256" key="21">
    <source>
        <dbReference type="ARBA" id="ARBA00076491"/>
    </source>
</evidence>
<feature type="repeat" description="Solcar" evidence="25">
    <location>
        <begin position="1"/>
        <end position="86"/>
    </location>
</feature>
<evidence type="ECO:0000256" key="20">
    <source>
        <dbReference type="ARBA" id="ARBA00071763"/>
    </source>
</evidence>
<comment type="subcellular location">
    <subcellularLocation>
        <location evidence="1">Mitochondrion inner membrane</location>
        <topology evidence="1">Multi-pass membrane protein</topology>
    </subcellularLocation>
</comment>
<keyword evidence="6" id="KW-0999">Mitochondrion inner membrane</keyword>
<evidence type="ECO:0000256" key="15">
    <source>
        <dbReference type="ARBA" id="ARBA00050592"/>
    </source>
</evidence>
<evidence type="ECO:0000313" key="28">
    <source>
        <dbReference type="RefSeq" id="XP_019630985.1"/>
    </source>
</evidence>
<comment type="catalytic activity">
    <reaction evidence="15">
        <text>L-histidine(out) = L-histidine(in)</text>
        <dbReference type="Rhea" id="RHEA:72807"/>
        <dbReference type="ChEBI" id="CHEBI:57595"/>
    </reaction>
</comment>
<dbReference type="PRINTS" id="PR00926">
    <property type="entry name" value="MITOCARRIER"/>
</dbReference>
<comment type="catalytic activity">
    <reaction evidence="19">
        <text>N(omega)-methyl-L-arginine(in) + L-arginine(out) = N(omega)-methyl-L-arginine(out) + L-arginine(in)</text>
        <dbReference type="Rhea" id="RHEA:72803"/>
        <dbReference type="ChEBI" id="CHEBI:32682"/>
        <dbReference type="ChEBI" id="CHEBI:114953"/>
    </reaction>
</comment>
<evidence type="ECO:0000256" key="10">
    <source>
        <dbReference type="ARBA" id="ARBA00023136"/>
    </source>
</evidence>
<keyword evidence="5" id="KW-0677">Repeat</keyword>
<evidence type="ECO:0000256" key="14">
    <source>
        <dbReference type="ARBA" id="ARBA00049090"/>
    </source>
</evidence>
<evidence type="ECO:0000256" key="12">
    <source>
        <dbReference type="ARBA" id="ARBA00034423"/>
    </source>
</evidence>
<evidence type="ECO:0000313" key="27">
    <source>
        <dbReference type="Proteomes" id="UP000515135"/>
    </source>
</evidence>
<evidence type="ECO:0000256" key="13">
    <source>
        <dbReference type="ARBA" id="ARBA00034450"/>
    </source>
</evidence>
<name>A0A6P4YND6_BRABE</name>
<accession>A0A6P4YND6</accession>
<evidence type="ECO:0000256" key="26">
    <source>
        <dbReference type="RuleBase" id="RU000488"/>
    </source>
</evidence>
<comment type="catalytic activity">
    <reaction evidence="16">
        <text>L-histidine(out) + L-arginine(in) = L-histidine(in) + L-arginine(out)</text>
        <dbReference type="Rhea" id="RHEA:71063"/>
        <dbReference type="ChEBI" id="CHEBI:32682"/>
        <dbReference type="ChEBI" id="CHEBI:57595"/>
    </reaction>
</comment>
<dbReference type="PANTHER" id="PTHR45624">
    <property type="entry name" value="MITOCHONDRIAL BASIC AMINO ACIDS TRANSPORTER-RELATED"/>
    <property type="match status" value="1"/>
</dbReference>
<comment type="similarity">
    <text evidence="2 26">Belongs to the mitochondrial carrier (TC 2.A.29) family.</text>
</comment>
<dbReference type="FunFam" id="1.50.40.10:FF:000037">
    <property type="entry name" value="Solute carrier family 25 member 29"/>
    <property type="match status" value="1"/>
</dbReference>
<dbReference type="PROSITE" id="PS50920">
    <property type="entry name" value="SOLCAR"/>
    <property type="match status" value="3"/>
</dbReference>
<dbReference type="OrthoDB" id="193856at2759"/>
<dbReference type="InterPro" id="IPR002067">
    <property type="entry name" value="MCP"/>
</dbReference>
<dbReference type="GeneID" id="109474931"/>
<dbReference type="InterPro" id="IPR050567">
    <property type="entry name" value="Mitochondrial_Carrier"/>
</dbReference>
<protein>
    <recommendedName>
        <fullName evidence="20">Mitochondrial basic amino acids transporter</fullName>
    </recommendedName>
    <alternativeName>
        <fullName evidence="24">Carnitine/acylcarnitine translocase-like</fullName>
    </alternativeName>
    <alternativeName>
        <fullName evidence="23">Mitochondrial carnitine/acylcarnitine carrier protein CACL</fullName>
    </alternativeName>
    <alternativeName>
        <fullName evidence="22">Mitochondrial ornithine transporter 3</fullName>
    </alternativeName>
    <alternativeName>
        <fullName evidence="21">Solute carrier family 25 member 29</fullName>
    </alternativeName>
</protein>
<comment type="catalytic activity">
    <reaction evidence="12">
        <text>L-arginine(in) = L-arginine(out)</text>
        <dbReference type="Rhea" id="RHEA:32143"/>
        <dbReference type="ChEBI" id="CHEBI:32682"/>
    </reaction>
</comment>
<evidence type="ECO:0000256" key="8">
    <source>
        <dbReference type="ARBA" id="ARBA00022989"/>
    </source>
</evidence>
<feature type="repeat" description="Solcar" evidence="25">
    <location>
        <begin position="194"/>
        <end position="282"/>
    </location>
</feature>
<comment type="catalytic activity">
    <reaction evidence="11">
        <text>L-lysine(in) = L-lysine(out)</text>
        <dbReference type="Rhea" id="RHEA:70935"/>
        <dbReference type="ChEBI" id="CHEBI:32551"/>
    </reaction>
</comment>
<dbReference type="GO" id="GO:1990575">
    <property type="term" value="P:mitochondrial L-ornithine transmembrane transport"/>
    <property type="evidence" value="ECO:0007669"/>
    <property type="project" value="TreeGrafter"/>
</dbReference>
<dbReference type="Pfam" id="PF00153">
    <property type="entry name" value="Mito_carr"/>
    <property type="match status" value="3"/>
</dbReference>
<evidence type="ECO:0000256" key="25">
    <source>
        <dbReference type="PROSITE-ProRule" id="PRU00282"/>
    </source>
</evidence>
<evidence type="ECO:0000256" key="17">
    <source>
        <dbReference type="ARBA" id="ARBA00051045"/>
    </source>
</evidence>
<dbReference type="GO" id="GO:0005289">
    <property type="term" value="F:high-affinity L-arginine transmembrane transporter activity"/>
    <property type="evidence" value="ECO:0007669"/>
    <property type="project" value="TreeGrafter"/>
</dbReference>
<evidence type="ECO:0000256" key="16">
    <source>
        <dbReference type="ARBA" id="ARBA00050768"/>
    </source>
</evidence>
<keyword evidence="27" id="KW-1185">Reference proteome</keyword>
<evidence type="ECO:0000256" key="6">
    <source>
        <dbReference type="ARBA" id="ARBA00022792"/>
    </source>
</evidence>
<proteinExistence type="inferred from homology"/>
<evidence type="ECO:0000256" key="22">
    <source>
        <dbReference type="ARBA" id="ARBA00078745"/>
    </source>
</evidence>
<keyword evidence="8" id="KW-1133">Transmembrane helix</keyword>
<dbReference type="KEGG" id="bbel:109474931"/>
<evidence type="ECO:0000256" key="3">
    <source>
        <dbReference type="ARBA" id="ARBA00022448"/>
    </source>
</evidence>
<dbReference type="Proteomes" id="UP000515135">
    <property type="component" value="Unplaced"/>
</dbReference>
<comment type="catalytic activity">
    <reaction evidence="17">
        <text>L-homoarginine(in) + L-arginine(out) = L-homoarginine(out) + L-arginine(in)</text>
        <dbReference type="Rhea" id="RHEA:72799"/>
        <dbReference type="ChEBI" id="CHEBI:32682"/>
        <dbReference type="ChEBI" id="CHEBI:143006"/>
    </reaction>
</comment>
<keyword evidence="9" id="KW-0496">Mitochondrion</keyword>
<comment type="catalytic activity">
    <reaction evidence="13">
        <text>L-ornithine(in) = L-ornithine(out)</text>
        <dbReference type="Rhea" id="RHEA:71199"/>
        <dbReference type="ChEBI" id="CHEBI:46911"/>
    </reaction>
</comment>
<keyword evidence="7" id="KW-0029">Amino-acid transport</keyword>
<sequence>MALDFVAGCLGGAAGVLVGHPFDTVKVRLQTQSATNRLYRGTFHCFAEIIRKESAFGLYKGMTSPLIGLTFINAIVFGVQGNVMRVIGEGSVLNSFLAGSAAGAVQTLVCSPMELAKTRMQLMGMGQKAKTRKEKDVKNSLDCLLKIYRKEGLKGCCRGMYLTIWRETPAFGVYFATYDVICQMLSPKDPNEHIGMLPLMFAGGMSGIASWMSTYPIDVIKSRIQADGVGGKNVYKGTLDCFVRSYQTEGWTVYTRGLTSTLIRAFPVNAATFTVVTLFLREMRPSQPVDTTLSKPHLYEK</sequence>
<dbReference type="RefSeq" id="XP_019630985.1">
    <property type="nucleotide sequence ID" value="XM_019775426.1"/>
</dbReference>
<evidence type="ECO:0000256" key="24">
    <source>
        <dbReference type="ARBA" id="ARBA00080567"/>
    </source>
</evidence>
<evidence type="ECO:0000256" key="23">
    <source>
        <dbReference type="ARBA" id="ARBA00079387"/>
    </source>
</evidence>
<evidence type="ECO:0000256" key="5">
    <source>
        <dbReference type="ARBA" id="ARBA00022737"/>
    </source>
</evidence>